<dbReference type="PANTHER" id="PTHR23090">
    <property type="entry name" value="NH 3 /GLUTAMINE-DEPENDENT NAD + SYNTHETASE"/>
    <property type="match status" value="1"/>
</dbReference>
<comment type="caution">
    <text evidence="17">The sequence shown here is derived from an EMBL/GenBank/DDBJ whole genome shotgun (WGS) entry which is preliminary data.</text>
</comment>
<dbReference type="EMBL" id="RYZZ01000018">
    <property type="protein sequence ID" value="RUQ28036.1"/>
    <property type="molecule type" value="Genomic_DNA"/>
</dbReference>
<dbReference type="RefSeq" id="WP_126865459.1">
    <property type="nucleotide sequence ID" value="NZ_JAUSTX010000018.1"/>
</dbReference>
<dbReference type="CDD" id="cd00553">
    <property type="entry name" value="NAD_synthase"/>
    <property type="match status" value="1"/>
</dbReference>
<feature type="binding site" evidence="13">
    <location>
        <position position="213"/>
    </location>
    <ligand>
        <name>ATP</name>
        <dbReference type="ChEBI" id="CHEBI:30616"/>
    </ligand>
</feature>
<feature type="binding site" evidence="13">
    <location>
        <position position="182"/>
    </location>
    <ligand>
        <name>deamido-NAD(+)</name>
        <dbReference type="ChEBI" id="CHEBI:58437"/>
        <note>ligand shared between two neighboring subunits</note>
    </ligand>
</feature>
<feature type="domain" description="NAD/GMP synthase" evidence="16">
    <location>
        <begin position="25"/>
        <end position="266"/>
    </location>
</feature>
<dbReference type="GO" id="GO:0005737">
    <property type="term" value="C:cytoplasm"/>
    <property type="evidence" value="ECO:0007669"/>
    <property type="project" value="InterPro"/>
</dbReference>
<evidence type="ECO:0000256" key="3">
    <source>
        <dbReference type="ARBA" id="ARBA00022598"/>
    </source>
</evidence>
<dbReference type="AlphaFoldDB" id="A0A433HI06"/>
<evidence type="ECO:0000256" key="5">
    <source>
        <dbReference type="ARBA" id="ARBA00022741"/>
    </source>
</evidence>
<dbReference type="GO" id="GO:0009435">
    <property type="term" value="P:NAD+ biosynthetic process"/>
    <property type="evidence" value="ECO:0007669"/>
    <property type="project" value="UniProtKB-UniRule"/>
</dbReference>
<evidence type="ECO:0000256" key="12">
    <source>
        <dbReference type="ARBA" id="ARBA00070926"/>
    </source>
</evidence>
<evidence type="ECO:0000256" key="1">
    <source>
        <dbReference type="ARBA" id="ARBA00005859"/>
    </source>
</evidence>
<feature type="binding site" description="in other chain" evidence="13">
    <location>
        <begin position="262"/>
        <end position="263"/>
    </location>
    <ligand>
        <name>deamido-NAD(+)</name>
        <dbReference type="ChEBI" id="CHEBI:58437"/>
        <note>ligand shared between two neighboring subunits</note>
    </ligand>
</feature>
<dbReference type="InterPro" id="IPR014729">
    <property type="entry name" value="Rossmann-like_a/b/a_fold"/>
</dbReference>
<dbReference type="Proteomes" id="UP000267430">
    <property type="component" value="Unassembled WGS sequence"/>
</dbReference>
<proteinExistence type="inferred from homology"/>
<evidence type="ECO:0000256" key="2">
    <source>
        <dbReference type="ARBA" id="ARBA00011738"/>
    </source>
</evidence>
<dbReference type="PANTHER" id="PTHR23090:SF7">
    <property type="entry name" value="NH(3)-DEPENDENT NAD(+) SYNTHETASE"/>
    <property type="match status" value="1"/>
</dbReference>
<keyword evidence="8 13" id="KW-0520">NAD</keyword>
<dbReference type="InterPro" id="IPR003694">
    <property type="entry name" value="NAD_synthase"/>
</dbReference>
<dbReference type="EC" id="6.3.1.5" evidence="11 13"/>
<evidence type="ECO:0000313" key="18">
    <source>
        <dbReference type="Proteomes" id="UP000267430"/>
    </source>
</evidence>
<feature type="binding site" description="in other chain" evidence="13">
    <location>
        <position position="175"/>
    </location>
    <ligand>
        <name>deamido-NAD(+)</name>
        <dbReference type="ChEBI" id="CHEBI:58437"/>
        <note>ligand shared between two neighboring subunits</note>
    </ligand>
</feature>
<evidence type="ECO:0000256" key="9">
    <source>
        <dbReference type="ARBA" id="ARBA00051206"/>
    </source>
</evidence>
<keyword evidence="3 13" id="KW-0436">Ligase</keyword>
<feature type="binding site" evidence="13">
    <location>
        <begin position="47"/>
        <end position="54"/>
    </location>
    <ligand>
        <name>ATP</name>
        <dbReference type="ChEBI" id="CHEBI:30616"/>
    </ligand>
</feature>
<evidence type="ECO:0000256" key="11">
    <source>
        <dbReference type="ARBA" id="ARBA00066987"/>
    </source>
</evidence>
<organism evidence="17 18">
    <name type="scientific">Peribacillus cavernae</name>
    <dbReference type="NCBI Taxonomy" id="1674310"/>
    <lineage>
        <taxon>Bacteria</taxon>
        <taxon>Bacillati</taxon>
        <taxon>Bacillota</taxon>
        <taxon>Bacilli</taxon>
        <taxon>Bacillales</taxon>
        <taxon>Bacillaceae</taxon>
        <taxon>Peribacillus</taxon>
    </lineage>
</organism>
<reference evidence="17 18" key="1">
    <citation type="submission" date="2018-12" db="EMBL/GenBank/DDBJ databases">
        <title>Bacillus chawlae sp. nov., Bacillus glennii sp. nov., and Bacillus saganii sp. nov. Isolated from the Vehicle Assembly Building at Kennedy Space Center where the Viking Spacecraft were Assembled.</title>
        <authorList>
            <person name="Seuylemezian A."/>
            <person name="Vaishampayan P."/>
        </authorList>
    </citation>
    <scope>NUCLEOTIDE SEQUENCE [LARGE SCALE GENOMIC DNA]</scope>
    <source>
        <strain evidence="17 18">L5</strain>
    </source>
</reference>
<dbReference type="Pfam" id="PF02540">
    <property type="entry name" value="NAD_synthase"/>
    <property type="match status" value="1"/>
</dbReference>
<keyword evidence="4 13" id="KW-0479">Metal-binding</keyword>
<evidence type="ECO:0000256" key="8">
    <source>
        <dbReference type="ARBA" id="ARBA00023027"/>
    </source>
</evidence>
<sequence>MRPLQKQIIETLLAQPSIDPETEFRRSVDFLKDYLTRYSMLKSLVLGISGGQDSTLGGYMAQTAVNELNEEKGNNEYQFIAVSLPYGVQIDEADRQQALEFMNPSRTVTVNIKPAVDASVRAVEEATGEELSNFLKGNVKARERMKVQYDLAGMYHGVVLGTDHAAEAITGFFTKHGDGAADLVPLFRLNKRQGRAILKFVGVPERLYLKIPTADLEDDKPLIPDEVALGVSYDEIDDYLEGKEIREEAAAKIEGWYLKTEHKRNPSINVLDEWWK</sequence>
<dbReference type="Gene3D" id="3.40.50.620">
    <property type="entry name" value="HUPs"/>
    <property type="match status" value="1"/>
</dbReference>
<feature type="binding site" evidence="13">
    <location>
        <position position="191"/>
    </location>
    <ligand>
        <name>ATP</name>
        <dbReference type="ChEBI" id="CHEBI:30616"/>
    </ligand>
</feature>
<comment type="function">
    <text evidence="10 13">Catalyzes the ATP-dependent amidation of deamido-NAD to form NAD. Uses ammonia as a nitrogen source.</text>
</comment>
<evidence type="ECO:0000313" key="17">
    <source>
        <dbReference type="EMBL" id="RUQ28036.1"/>
    </source>
</evidence>
<keyword evidence="7 13" id="KW-0460">Magnesium</keyword>
<dbReference type="GO" id="GO:0046872">
    <property type="term" value="F:metal ion binding"/>
    <property type="evidence" value="ECO:0007669"/>
    <property type="project" value="UniProtKB-KW"/>
</dbReference>
<gene>
    <name evidence="13" type="primary">nadE</name>
    <name evidence="17" type="ORF">ELQ35_14100</name>
</gene>
<dbReference type="UniPathway" id="UPA00253">
    <property type="reaction ID" value="UER00333"/>
</dbReference>
<keyword evidence="6 13" id="KW-0067">ATP-binding</keyword>
<dbReference type="GO" id="GO:0003952">
    <property type="term" value="F:NAD+ synthase (glutamine-hydrolyzing) activity"/>
    <property type="evidence" value="ECO:0007669"/>
    <property type="project" value="InterPro"/>
</dbReference>
<dbReference type="OrthoDB" id="9803818at2"/>
<feature type="binding site" evidence="13">
    <location>
        <position position="167"/>
    </location>
    <ligand>
        <name>Mg(2+)</name>
        <dbReference type="ChEBI" id="CHEBI:18420"/>
    </ligand>
</feature>
<dbReference type="GO" id="GO:0005524">
    <property type="term" value="F:ATP binding"/>
    <property type="evidence" value="ECO:0007669"/>
    <property type="project" value="UniProtKB-UniRule"/>
</dbReference>
<keyword evidence="5 13" id="KW-0547">Nucleotide-binding</keyword>
<accession>A0A433HI06</accession>
<dbReference type="InterPro" id="IPR022310">
    <property type="entry name" value="NAD/GMP_synthase"/>
</dbReference>
<evidence type="ECO:0000256" key="4">
    <source>
        <dbReference type="ARBA" id="ARBA00022723"/>
    </source>
</evidence>
<evidence type="ECO:0000256" key="13">
    <source>
        <dbReference type="HAMAP-Rule" id="MF_00193"/>
    </source>
</evidence>
<dbReference type="HAMAP" id="MF_00193">
    <property type="entry name" value="NadE_ammonia_dep"/>
    <property type="match status" value="1"/>
</dbReference>
<name>A0A433HI06_9BACI</name>
<dbReference type="SUPFAM" id="SSF52402">
    <property type="entry name" value="Adenine nucleotide alpha hydrolases-like"/>
    <property type="match status" value="1"/>
</dbReference>
<keyword evidence="18" id="KW-1185">Reference proteome</keyword>
<comment type="subunit">
    <text evidence="2 13">Homodimer.</text>
</comment>
<comment type="similarity">
    <text evidence="1 13 14">Belongs to the NAD synthetase family.</text>
</comment>
<evidence type="ECO:0000259" key="16">
    <source>
        <dbReference type="Pfam" id="PF02540"/>
    </source>
</evidence>
<evidence type="ECO:0000256" key="14">
    <source>
        <dbReference type="RuleBase" id="RU003811"/>
    </source>
</evidence>
<feature type="binding site" evidence="13">
    <location>
        <position position="53"/>
    </location>
    <ligand>
        <name>Mg(2+)</name>
        <dbReference type="ChEBI" id="CHEBI:18420"/>
    </ligand>
</feature>
<evidence type="ECO:0000256" key="15">
    <source>
        <dbReference type="RuleBase" id="RU003812"/>
    </source>
</evidence>
<evidence type="ECO:0000256" key="6">
    <source>
        <dbReference type="ARBA" id="ARBA00022840"/>
    </source>
</evidence>
<dbReference type="GO" id="GO:0004359">
    <property type="term" value="F:glutaminase activity"/>
    <property type="evidence" value="ECO:0007669"/>
    <property type="project" value="InterPro"/>
</dbReference>
<evidence type="ECO:0000256" key="7">
    <source>
        <dbReference type="ARBA" id="ARBA00022842"/>
    </source>
</evidence>
<comment type="pathway">
    <text evidence="13">Cofactor biosynthesis; NAD(+) biosynthesis; NAD(+) from deamido-NAD(+) (ammonia route): step 1/1.</text>
</comment>
<dbReference type="NCBIfam" id="TIGR00552">
    <property type="entry name" value="nadE"/>
    <property type="match status" value="1"/>
</dbReference>
<feature type="binding site" evidence="13">
    <location>
        <position position="162"/>
    </location>
    <ligand>
        <name>ATP</name>
        <dbReference type="ChEBI" id="CHEBI:30616"/>
    </ligand>
</feature>
<dbReference type="InterPro" id="IPR022926">
    <property type="entry name" value="NH(3)-dep_NAD(+)_synth"/>
</dbReference>
<protein>
    <recommendedName>
        <fullName evidence="12 13">NH(3)-dependent NAD(+) synthetase</fullName>
        <ecNumber evidence="11 13">6.3.1.5</ecNumber>
    </recommendedName>
</protein>
<comment type="catalytic activity">
    <reaction evidence="9 13 15">
        <text>deamido-NAD(+) + NH4(+) + ATP = AMP + diphosphate + NAD(+) + H(+)</text>
        <dbReference type="Rhea" id="RHEA:21188"/>
        <dbReference type="ChEBI" id="CHEBI:15378"/>
        <dbReference type="ChEBI" id="CHEBI:28938"/>
        <dbReference type="ChEBI" id="CHEBI:30616"/>
        <dbReference type="ChEBI" id="CHEBI:33019"/>
        <dbReference type="ChEBI" id="CHEBI:57540"/>
        <dbReference type="ChEBI" id="CHEBI:58437"/>
        <dbReference type="ChEBI" id="CHEBI:456215"/>
        <dbReference type="EC" id="6.3.1.5"/>
    </reaction>
</comment>
<dbReference type="FunFam" id="3.40.50.620:FF:000015">
    <property type="entry name" value="NH(3)-dependent NAD(+) synthetase"/>
    <property type="match status" value="1"/>
</dbReference>
<evidence type="ECO:0000256" key="10">
    <source>
        <dbReference type="ARBA" id="ARBA00055966"/>
    </source>
</evidence>
<dbReference type="NCBIfam" id="NF001979">
    <property type="entry name" value="PRK00768.1"/>
    <property type="match status" value="1"/>
</dbReference>
<feature type="binding site" description="in other chain" evidence="13">
    <location>
        <position position="142"/>
    </location>
    <ligand>
        <name>deamido-NAD(+)</name>
        <dbReference type="ChEBI" id="CHEBI:58437"/>
        <note>ligand shared between two neighboring subunits</note>
    </ligand>
</feature>
<dbReference type="GO" id="GO:0008795">
    <property type="term" value="F:NAD+ synthase activity"/>
    <property type="evidence" value="ECO:0007669"/>
    <property type="project" value="UniProtKB-UniRule"/>
</dbReference>